<dbReference type="InParanoid" id="A0A5J5EXK2"/>
<sequence length="125" mass="12693">MATSFIRSFIQGHAPAADVAVATPAANGETSQATVPLIVVATPSDAAVTTPASEVQTSQATECSVPASGQSGNVNKCRRKRKVRPLFDNDTIVPSIAVATPSVDTPDAAVATRSSNVETTQATGI</sequence>
<evidence type="ECO:0000313" key="2">
    <source>
        <dbReference type="EMBL" id="KAA8906904.1"/>
    </source>
</evidence>
<name>A0A5J5EXK2_9PEZI</name>
<feature type="compositionally biased region" description="Polar residues" evidence="1">
    <location>
        <begin position="50"/>
        <end position="72"/>
    </location>
</feature>
<dbReference type="EMBL" id="VXIS01000083">
    <property type="protein sequence ID" value="KAA8906904.1"/>
    <property type="molecule type" value="Genomic_DNA"/>
</dbReference>
<comment type="caution">
    <text evidence="2">The sequence shown here is derived from an EMBL/GenBank/DDBJ whole genome shotgun (WGS) entry which is preliminary data.</text>
</comment>
<gene>
    <name evidence="2" type="ORF">FN846DRAFT_889988</name>
</gene>
<evidence type="ECO:0000313" key="3">
    <source>
        <dbReference type="Proteomes" id="UP000326924"/>
    </source>
</evidence>
<feature type="compositionally biased region" description="Polar residues" evidence="1">
    <location>
        <begin position="112"/>
        <end position="125"/>
    </location>
</feature>
<reference evidence="2 3" key="1">
    <citation type="submission" date="2019-09" db="EMBL/GenBank/DDBJ databases">
        <title>Draft genome of the ectomycorrhizal ascomycete Sphaerosporella brunnea.</title>
        <authorList>
            <consortium name="DOE Joint Genome Institute"/>
            <person name="Benucci G.M."/>
            <person name="Marozzi G."/>
            <person name="Antonielli L."/>
            <person name="Sanchez S."/>
            <person name="Marco P."/>
            <person name="Wang X."/>
            <person name="Falini L.B."/>
            <person name="Barry K."/>
            <person name="Haridas S."/>
            <person name="Lipzen A."/>
            <person name="Labutti K."/>
            <person name="Grigoriev I.V."/>
            <person name="Murat C."/>
            <person name="Martin F."/>
            <person name="Albertini E."/>
            <person name="Donnini D."/>
            <person name="Bonito G."/>
        </authorList>
    </citation>
    <scope>NUCLEOTIDE SEQUENCE [LARGE SCALE GENOMIC DNA]</scope>
    <source>
        <strain evidence="2 3">Sb_GMNB300</strain>
    </source>
</reference>
<keyword evidence="3" id="KW-1185">Reference proteome</keyword>
<feature type="region of interest" description="Disordered" evidence="1">
    <location>
        <begin position="103"/>
        <end position="125"/>
    </location>
</feature>
<proteinExistence type="predicted"/>
<feature type="region of interest" description="Disordered" evidence="1">
    <location>
        <begin position="49"/>
        <end position="75"/>
    </location>
</feature>
<organism evidence="2 3">
    <name type="scientific">Sphaerosporella brunnea</name>
    <dbReference type="NCBI Taxonomy" id="1250544"/>
    <lineage>
        <taxon>Eukaryota</taxon>
        <taxon>Fungi</taxon>
        <taxon>Dikarya</taxon>
        <taxon>Ascomycota</taxon>
        <taxon>Pezizomycotina</taxon>
        <taxon>Pezizomycetes</taxon>
        <taxon>Pezizales</taxon>
        <taxon>Pyronemataceae</taxon>
        <taxon>Sphaerosporella</taxon>
    </lineage>
</organism>
<protein>
    <submittedName>
        <fullName evidence="2">Uncharacterized protein</fullName>
    </submittedName>
</protein>
<dbReference type="Proteomes" id="UP000326924">
    <property type="component" value="Unassembled WGS sequence"/>
</dbReference>
<accession>A0A5J5EXK2</accession>
<dbReference type="AlphaFoldDB" id="A0A5J5EXK2"/>
<evidence type="ECO:0000256" key="1">
    <source>
        <dbReference type="SAM" id="MobiDB-lite"/>
    </source>
</evidence>